<proteinExistence type="predicted"/>
<name>A0A9D3YZF1_DREPO</name>
<dbReference type="EMBL" id="JAIWYP010000014">
    <property type="protein sequence ID" value="KAH3707916.1"/>
    <property type="molecule type" value="Genomic_DNA"/>
</dbReference>
<organism evidence="2 3">
    <name type="scientific">Dreissena polymorpha</name>
    <name type="common">Zebra mussel</name>
    <name type="synonym">Mytilus polymorpha</name>
    <dbReference type="NCBI Taxonomy" id="45954"/>
    <lineage>
        <taxon>Eukaryota</taxon>
        <taxon>Metazoa</taxon>
        <taxon>Spiralia</taxon>
        <taxon>Lophotrochozoa</taxon>
        <taxon>Mollusca</taxon>
        <taxon>Bivalvia</taxon>
        <taxon>Autobranchia</taxon>
        <taxon>Heteroconchia</taxon>
        <taxon>Euheterodonta</taxon>
        <taxon>Imparidentia</taxon>
        <taxon>Neoheterodontei</taxon>
        <taxon>Myida</taxon>
        <taxon>Dreissenoidea</taxon>
        <taxon>Dreissenidae</taxon>
        <taxon>Dreissena</taxon>
    </lineage>
</organism>
<feature type="region of interest" description="Disordered" evidence="1">
    <location>
        <begin position="58"/>
        <end position="93"/>
    </location>
</feature>
<dbReference type="AlphaFoldDB" id="A0A9D3YZF1"/>
<evidence type="ECO:0000256" key="1">
    <source>
        <dbReference type="SAM" id="MobiDB-lite"/>
    </source>
</evidence>
<keyword evidence="3" id="KW-1185">Reference proteome</keyword>
<accession>A0A9D3YZF1</accession>
<sequence length="93" mass="10609">MLTRKTAPTVCNVLQRTETIFEISLIKRTKAPSTYWRPLGIATDWYGQRTCKQIMESAVSGEESTSSIQTQEPGRLKKEAENYNGRGMRARVR</sequence>
<feature type="compositionally biased region" description="Polar residues" evidence="1">
    <location>
        <begin position="62"/>
        <end position="72"/>
    </location>
</feature>
<protein>
    <submittedName>
        <fullName evidence="2">Uncharacterized protein</fullName>
    </submittedName>
</protein>
<feature type="non-terminal residue" evidence="2">
    <location>
        <position position="93"/>
    </location>
</feature>
<evidence type="ECO:0000313" key="2">
    <source>
        <dbReference type="EMBL" id="KAH3707916.1"/>
    </source>
</evidence>
<evidence type="ECO:0000313" key="3">
    <source>
        <dbReference type="Proteomes" id="UP000828390"/>
    </source>
</evidence>
<reference evidence="2" key="2">
    <citation type="submission" date="2020-11" db="EMBL/GenBank/DDBJ databases">
        <authorList>
            <person name="McCartney M.A."/>
            <person name="Auch B."/>
            <person name="Kono T."/>
            <person name="Mallez S."/>
            <person name="Becker A."/>
            <person name="Gohl D.M."/>
            <person name="Silverstein K.A.T."/>
            <person name="Koren S."/>
            <person name="Bechman K.B."/>
            <person name="Herman A."/>
            <person name="Abrahante J.E."/>
            <person name="Garbe J."/>
        </authorList>
    </citation>
    <scope>NUCLEOTIDE SEQUENCE</scope>
    <source>
        <strain evidence="2">Duluth1</strain>
        <tissue evidence="2">Whole animal</tissue>
    </source>
</reference>
<dbReference type="Proteomes" id="UP000828390">
    <property type="component" value="Unassembled WGS sequence"/>
</dbReference>
<comment type="caution">
    <text evidence="2">The sequence shown here is derived from an EMBL/GenBank/DDBJ whole genome shotgun (WGS) entry which is preliminary data.</text>
</comment>
<reference evidence="2" key="1">
    <citation type="journal article" date="2019" name="bioRxiv">
        <title>The Genome of the Zebra Mussel, Dreissena polymorpha: A Resource for Invasive Species Research.</title>
        <authorList>
            <person name="McCartney M.A."/>
            <person name="Auch B."/>
            <person name="Kono T."/>
            <person name="Mallez S."/>
            <person name="Zhang Y."/>
            <person name="Obille A."/>
            <person name="Becker A."/>
            <person name="Abrahante J.E."/>
            <person name="Garbe J."/>
            <person name="Badalamenti J.P."/>
            <person name="Herman A."/>
            <person name="Mangelson H."/>
            <person name="Liachko I."/>
            <person name="Sullivan S."/>
            <person name="Sone E.D."/>
            <person name="Koren S."/>
            <person name="Silverstein K.A.T."/>
            <person name="Beckman K.B."/>
            <person name="Gohl D.M."/>
        </authorList>
    </citation>
    <scope>NUCLEOTIDE SEQUENCE</scope>
    <source>
        <strain evidence="2">Duluth1</strain>
        <tissue evidence="2">Whole animal</tissue>
    </source>
</reference>
<gene>
    <name evidence="2" type="ORF">DPMN_067335</name>
</gene>